<evidence type="ECO:0000256" key="1">
    <source>
        <dbReference type="SAM" id="SignalP"/>
    </source>
</evidence>
<organism evidence="3">
    <name type="scientific">Amblyomma americanum</name>
    <name type="common">Lone star tick</name>
    <dbReference type="NCBI Taxonomy" id="6943"/>
    <lineage>
        <taxon>Eukaryota</taxon>
        <taxon>Metazoa</taxon>
        <taxon>Ecdysozoa</taxon>
        <taxon>Arthropoda</taxon>
        <taxon>Chelicerata</taxon>
        <taxon>Arachnida</taxon>
        <taxon>Acari</taxon>
        <taxon>Parasitiformes</taxon>
        <taxon>Ixodida</taxon>
        <taxon>Ixodoidea</taxon>
        <taxon>Ixodidae</taxon>
        <taxon>Amblyomminae</taxon>
        <taxon>Amblyomma</taxon>
    </lineage>
</organism>
<keyword evidence="1" id="KW-0732">Signal</keyword>
<dbReference type="EMBL" id="GBZX01000565">
    <property type="protein sequence ID" value="JAG92175.1"/>
    <property type="molecule type" value="mRNA"/>
</dbReference>
<reference evidence="3" key="1">
    <citation type="journal article" date="2015" name="PLoS ONE">
        <title>An Insight into the Sialome of the Lone Star Tick, Amblyomma americanum, with a Glimpse on Its Time Dependent Gene Expression.</title>
        <authorList>
            <person name="Karim S."/>
            <person name="Ribeiro J.M."/>
        </authorList>
    </citation>
    <scope>NUCLEOTIDE SEQUENCE</scope>
    <source>
        <tissue evidence="3">Salivary gland</tissue>
    </source>
</reference>
<feature type="domain" description="BPTI/Kunitz inhibitor" evidence="2">
    <location>
        <begin position="86"/>
        <end position="141"/>
    </location>
</feature>
<proteinExistence type="evidence at transcript level"/>
<dbReference type="Gene3D" id="4.10.410.10">
    <property type="entry name" value="Pancreatic trypsin inhibitor Kunitz domain"/>
    <property type="match status" value="1"/>
</dbReference>
<protein>
    <submittedName>
        <fullName evidence="3">Putative secreted protein</fullName>
    </submittedName>
</protein>
<dbReference type="AlphaFoldDB" id="A0A0C9R5D9"/>
<dbReference type="PROSITE" id="PS50279">
    <property type="entry name" value="BPTI_KUNITZ_2"/>
    <property type="match status" value="1"/>
</dbReference>
<sequence>MMLYFLALSLVGAVSGLGHRQCPQRMLQNTRSDCLIEDWTFYYIYKNDTGECVQQKACEPDLQGNDIFTKKEDCLEACYDLVKDPCIFAHYANFNACPYGEKAWRYSYNKTSRKCVGFMGSTCYDGSINLFYTERKCQQECKNK</sequence>
<dbReference type="GO" id="GO:0004867">
    <property type="term" value="F:serine-type endopeptidase inhibitor activity"/>
    <property type="evidence" value="ECO:0007669"/>
    <property type="project" value="InterPro"/>
</dbReference>
<feature type="chain" id="PRO_5002218667" evidence="1">
    <location>
        <begin position="17"/>
        <end position="144"/>
    </location>
</feature>
<feature type="signal peptide" evidence="1">
    <location>
        <begin position="1"/>
        <end position="16"/>
    </location>
</feature>
<accession>A0A0C9R5D9</accession>
<name>A0A0C9R5D9_AMBAM</name>
<dbReference type="SUPFAM" id="SSF57362">
    <property type="entry name" value="BPTI-like"/>
    <property type="match status" value="2"/>
</dbReference>
<dbReference type="InterPro" id="IPR002223">
    <property type="entry name" value="Kunitz_BPTI"/>
</dbReference>
<evidence type="ECO:0000313" key="3">
    <source>
        <dbReference type="EMBL" id="JAG92175.1"/>
    </source>
</evidence>
<dbReference type="InterPro" id="IPR036880">
    <property type="entry name" value="Kunitz_BPTI_sf"/>
</dbReference>
<evidence type="ECO:0000259" key="2">
    <source>
        <dbReference type="PROSITE" id="PS50279"/>
    </source>
</evidence>